<protein>
    <recommendedName>
        <fullName evidence="9">Hydroxylysine kinase</fullName>
        <ecNumber evidence="8">2.7.1.81</ecNumber>
    </recommendedName>
</protein>
<evidence type="ECO:0000256" key="8">
    <source>
        <dbReference type="ARBA" id="ARBA00038873"/>
    </source>
</evidence>
<dbReference type="InterPro" id="IPR011009">
    <property type="entry name" value="Kinase-like_dom_sf"/>
</dbReference>
<proteinExistence type="inferred from homology"/>
<feature type="domain" description="Aminoglycoside phosphotransferase" evidence="11">
    <location>
        <begin position="79"/>
        <end position="339"/>
    </location>
</feature>
<evidence type="ECO:0000256" key="6">
    <source>
        <dbReference type="ARBA" id="ARBA00036820"/>
    </source>
</evidence>
<keyword evidence="4" id="KW-0808">Transferase</keyword>
<dbReference type="PANTHER" id="PTHR21064">
    <property type="entry name" value="AMINOGLYCOSIDE PHOSPHOTRANSFERASE DOMAIN-CONTAINING PROTEIN-RELATED"/>
    <property type="match status" value="1"/>
</dbReference>
<reference evidence="13" key="1">
    <citation type="submission" date="2025-08" db="UniProtKB">
        <authorList>
            <consortium name="RefSeq"/>
        </authorList>
    </citation>
    <scope>IDENTIFICATION</scope>
    <source>
        <tissue evidence="13">Sperm</tissue>
    </source>
</reference>
<comment type="subcellular location">
    <subcellularLocation>
        <location evidence="1">Cytoplasm</location>
    </subcellularLocation>
</comment>
<evidence type="ECO:0000256" key="1">
    <source>
        <dbReference type="ARBA" id="ARBA00004496"/>
    </source>
</evidence>
<dbReference type="PANTHER" id="PTHR21064:SF1">
    <property type="entry name" value="HYDROXYLYSINE KINASE"/>
    <property type="match status" value="1"/>
</dbReference>
<evidence type="ECO:0000256" key="2">
    <source>
        <dbReference type="ARBA" id="ARBA00006219"/>
    </source>
</evidence>
<dbReference type="InterPro" id="IPR002575">
    <property type="entry name" value="Aminoglycoside_PTrfase"/>
</dbReference>
<evidence type="ECO:0000256" key="3">
    <source>
        <dbReference type="ARBA" id="ARBA00022490"/>
    </source>
</evidence>
<dbReference type="KEGG" id="pmrn:116950669"/>
<keyword evidence="3" id="KW-0963">Cytoplasm</keyword>
<dbReference type="GO" id="GO:0005737">
    <property type="term" value="C:cytoplasm"/>
    <property type="evidence" value="ECO:0007669"/>
    <property type="project" value="UniProtKB-SubCell"/>
</dbReference>
<comment type="function">
    <text evidence="7">Catalyzes the GTP-dependent phosphorylation of 5-hydroxy-L-lysine.</text>
</comment>
<keyword evidence="5" id="KW-0418">Kinase</keyword>
<comment type="similarity">
    <text evidence="2">Belongs to the aminoglycoside phosphotransferase family.</text>
</comment>
<evidence type="ECO:0000256" key="5">
    <source>
        <dbReference type="ARBA" id="ARBA00022777"/>
    </source>
</evidence>
<dbReference type="FunFam" id="3.90.1200.10:FF:000007">
    <property type="entry name" value="hydroxylysine kinase isoform X1"/>
    <property type="match status" value="1"/>
</dbReference>
<dbReference type="InterPro" id="IPR050249">
    <property type="entry name" value="Pseudomonas-type_ThrB"/>
</dbReference>
<accession>A0AAJ7X7V0</accession>
<dbReference type="AlphaFoldDB" id="A0AAJ7X7V0"/>
<dbReference type="SUPFAM" id="SSF56112">
    <property type="entry name" value="Protein kinase-like (PK-like)"/>
    <property type="match status" value="1"/>
</dbReference>
<gene>
    <name evidence="13" type="primary">LOC116950669</name>
</gene>
<evidence type="ECO:0000313" key="12">
    <source>
        <dbReference type="Proteomes" id="UP001318040"/>
    </source>
</evidence>
<dbReference type="GO" id="GO:0047992">
    <property type="term" value="F:hydroxylysine kinase activity"/>
    <property type="evidence" value="ECO:0007669"/>
    <property type="project" value="UniProtKB-EC"/>
</dbReference>
<evidence type="ECO:0000256" key="4">
    <source>
        <dbReference type="ARBA" id="ARBA00022679"/>
    </source>
</evidence>
<name>A0AAJ7X7V0_PETMA</name>
<dbReference type="Gene3D" id="3.90.1200.10">
    <property type="match status" value="1"/>
</dbReference>
<dbReference type="Gene3D" id="3.30.200.20">
    <property type="entry name" value="Phosphorylase Kinase, domain 1"/>
    <property type="match status" value="1"/>
</dbReference>
<sequence>MSSNGQDAANGVQETPPPLLASENGLTKPDLSAHDASALLHRVYGLRVTHHAGVTPLDSYEDQNFCVLPDGADGGGGGGGGGYVLKVFSSGEGKSREFVLLQSEVMAFLRKRGFPVPEQVPTRRGEVVSMEIVGESRASLMAAANVGSAVGMSAVASRVVHGAVGRTHVVWLLTLLEGQFLSAIPRDGALCFQVGRLAAGLDKALLEFRSPLMSCLERRGGAAGGCGGEWDLCALPSLEARVSLLPGERARSIVREVIAEFRQNFLARRHEFRSGLIHGDFNDNNILAVPARSPLPGGASPWRVSGLLDFGDMTLGYLVFELAIAIAYAMIDAPDPVDVGGHVMAGYESMLPLSDEEKAVVFLVVLARLSQSALNAWHNVALHPQNERYLMVSAPKALALLCHLWDLGPRVVHESWARTAQRLRKRSVANPSTESES</sequence>
<evidence type="ECO:0000313" key="13">
    <source>
        <dbReference type="RefSeq" id="XP_032824511.1"/>
    </source>
</evidence>
<dbReference type="Pfam" id="PF01636">
    <property type="entry name" value="APH"/>
    <property type="match status" value="1"/>
</dbReference>
<comment type="catalytic activity">
    <reaction evidence="6">
        <text>(5R)-5-hydroxy-L-lysine + GTP = (5R)-5-phosphooxy-L-lysine + GDP + H(+)</text>
        <dbReference type="Rhea" id="RHEA:19049"/>
        <dbReference type="ChEBI" id="CHEBI:15378"/>
        <dbReference type="ChEBI" id="CHEBI:37565"/>
        <dbReference type="ChEBI" id="CHEBI:57882"/>
        <dbReference type="ChEBI" id="CHEBI:58189"/>
        <dbReference type="ChEBI" id="CHEBI:58357"/>
        <dbReference type="EC" id="2.7.1.81"/>
    </reaction>
</comment>
<dbReference type="Proteomes" id="UP001318040">
    <property type="component" value="Chromosome 40"/>
</dbReference>
<feature type="region of interest" description="Disordered" evidence="10">
    <location>
        <begin position="1"/>
        <end position="28"/>
    </location>
</feature>
<evidence type="ECO:0000256" key="9">
    <source>
        <dbReference type="ARBA" id="ARBA00040505"/>
    </source>
</evidence>
<dbReference type="EC" id="2.7.1.81" evidence="8"/>
<organism evidence="12 13">
    <name type="scientific">Petromyzon marinus</name>
    <name type="common">Sea lamprey</name>
    <dbReference type="NCBI Taxonomy" id="7757"/>
    <lineage>
        <taxon>Eukaryota</taxon>
        <taxon>Metazoa</taxon>
        <taxon>Chordata</taxon>
        <taxon>Craniata</taxon>
        <taxon>Vertebrata</taxon>
        <taxon>Cyclostomata</taxon>
        <taxon>Hyperoartia</taxon>
        <taxon>Petromyzontiformes</taxon>
        <taxon>Petromyzontidae</taxon>
        <taxon>Petromyzon</taxon>
    </lineage>
</organism>
<evidence type="ECO:0000256" key="7">
    <source>
        <dbReference type="ARBA" id="ARBA00037368"/>
    </source>
</evidence>
<dbReference type="RefSeq" id="XP_032824511.1">
    <property type="nucleotide sequence ID" value="XM_032968620.1"/>
</dbReference>
<evidence type="ECO:0000256" key="10">
    <source>
        <dbReference type="SAM" id="MobiDB-lite"/>
    </source>
</evidence>
<evidence type="ECO:0000259" key="11">
    <source>
        <dbReference type="Pfam" id="PF01636"/>
    </source>
</evidence>
<keyword evidence="12" id="KW-1185">Reference proteome</keyword>